<dbReference type="GO" id="GO:0006281">
    <property type="term" value="P:DNA repair"/>
    <property type="evidence" value="ECO:0007669"/>
    <property type="project" value="UniProtKB-KW"/>
</dbReference>
<keyword evidence="11" id="KW-0234">DNA repair</keyword>
<dbReference type="Pfam" id="PF08797">
    <property type="entry name" value="HIRAN"/>
    <property type="match status" value="1"/>
</dbReference>
<keyword evidence="7" id="KW-0378">Hydrolase</keyword>
<evidence type="ECO:0000256" key="7">
    <source>
        <dbReference type="ARBA" id="ARBA00022801"/>
    </source>
</evidence>
<dbReference type="Pfam" id="PF00271">
    <property type="entry name" value="Helicase_C"/>
    <property type="match status" value="1"/>
</dbReference>
<feature type="compositionally biased region" description="Basic and acidic residues" evidence="14">
    <location>
        <begin position="25"/>
        <end position="36"/>
    </location>
</feature>
<keyword evidence="19" id="KW-1185">Reference proteome</keyword>
<dbReference type="SUPFAM" id="SSF52540">
    <property type="entry name" value="P-loop containing nucleoside triphosphate hydrolases"/>
    <property type="match status" value="2"/>
</dbReference>
<comment type="subcellular location">
    <subcellularLocation>
        <location evidence="1">Nucleus</location>
    </subcellularLocation>
</comment>
<evidence type="ECO:0000256" key="1">
    <source>
        <dbReference type="ARBA" id="ARBA00004123"/>
    </source>
</evidence>
<evidence type="ECO:0000256" key="6">
    <source>
        <dbReference type="ARBA" id="ARBA00022771"/>
    </source>
</evidence>
<dbReference type="GO" id="GO:0008094">
    <property type="term" value="F:ATP-dependent activity, acting on DNA"/>
    <property type="evidence" value="ECO:0007669"/>
    <property type="project" value="TreeGrafter"/>
</dbReference>
<keyword evidence="12" id="KW-0539">Nucleus</keyword>
<keyword evidence="9" id="KW-0862">Zinc</keyword>
<dbReference type="Pfam" id="PF24559">
    <property type="entry name" value="UBA_RAD5A"/>
    <property type="match status" value="1"/>
</dbReference>
<keyword evidence="10" id="KW-0067">ATP-binding</keyword>
<gene>
    <name evidence="18" type="ORF">M0R45_018363</name>
</gene>
<dbReference type="Gene3D" id="3.30.40.10">
    <property type="entry name" value="Zinc/RING finger domain, C3HC4 (zinc finger)"/>
    <property type="match status" value="1"/>
</dbReference>
<dbReference type="SMART" id="SM00487">
    <property type="entry name" value="DEXDc"/>
    <property type="match status" value="1"/>
</dbReference>
<sequence>MPMIKDMDPKHPIKQEYCEESDEAETFRGSKRKSLENSEVSIKRAKPISTHIKQEVCDESIEAESVHGSNPKILVKQEVPDAQEGLIQQQENVKKIRLVIGSRIPELEILRALSQCGDNPDAAVSFILENQANTIPLGTRISSTQKGKANEADLHSGLNPKRVKKEVPDCELISVQQHKTNWIVRFSTKRSGEIGRFPMEWAKCVVPLVSSGKVKVLGRFMGTPKFLSMMQEIILSVSFFIHHSIFMDGDKSSWTQDASSYTNDTVHPLLGVLNLLQIEPYQKAEFTAKELDSQKHLLHLERIPNQATSVLSLVKRGRADLYHFEAMQPPSALISVLSPYQKQALFWMSESEKGIDVEISAHTLHPCWAAYRICDKRASSIYVNIYSGEATTQFPTIIQMARGGILVDAMGLGKTVVTIALILARPSRESAETIEITKRQIDSHRSTPWKPKGGTLVLCPESFLSQWKDELETLSESQNVVLIAFDVLDNAYAKDRDNSIFHKVDWYRVVLDEAHTIESSWPHCAEAASSLSSHCRWCLTGTPLQINLEDIYSLLCLLNVEPWCDWMWWNKLIQMPYESGDPRGRRLMKAILRPLMLRRTKETKDKHGRQILVLPPDIHNIKCDQSEAEHEFYDALFQRSKVQFEQIVAQGKVLHNYDNVLELLLQLRQCCSHPSLVMRGDSQKFTDSDKHARRSLDNHDSPIANQILSTQACVEEVVEGICGGKSIKCPICLDFADDPVHTPCAHQMCRECLLSSWPRPSFGQCQVCFNWIGKTDLITCKSEKRFQVEIMDIWKESSKVSKLLECLEHILDSGSDEKSIVFSQWTSFLDLLEITMKRRGIGCVRFDGKLPDIHRDGALAEFSKSKDQMVLLMSLKSGGDSLDLTAASNVFLMDPPWNPDVEEEAIMRILRNRHKRTVFRRFIVQVSIALIMVFSSLELIQDTVEERLQQVQARKQRMIAGALTDEEVRSARIEELKMLFT</sequence>
<evidence type="ECO:0000256" key="3">
    <source>
        <dbReference type="ARBA" id="ARBA00022723"/>
    </source>
</evidence>
<feature type="domain" description="Helicase C-terminal" evidence="17">
    <location>
        <begin position="799"/>
        <end position="959"/>
    </location>
</feature>
<dbReference type="InterPro" id="IPR000330">
    <property type="entry name" value="SNF2_N"/>
</dbReference>
<dbReference type="PROSITE" id="PS51194">
    <property type="entry name" value="HELICASE_CTER"/>
    <property type="match status" value="1"/>
</dbReference>
<dbReference type="PANTHER" id="PTHR45626">
    <property type="entry name" value="TRANSCRIPTION TERMINATION FACTOR 2-RELATED"/>
    <property type="match status" value="1"/>
</dbReference>
<keyword evidence="3" id="KW-0479">Metal-binding</keyword>
<reference evidence="18 19" key="1">
    <citation type="journal article" date="2023" name="G3 (Bethesda)">
        <title>A chromosome-length genome assembly and annotation of blackberry (Rubus argutus, cv. 'Hillquist').</title>
        <authorList>
            <person name="Bruna T."/>
            <person name="Aryal R."/>
            <person name="Dudchenko O."/>
            <person name="Sargent D.J."/>
            <person name="Mead D."/>
            <person name="Buti M."/>
            <person name="Cavallini A."/>
            <person name="Hytonen T."/>
            <person name="Andres J."/>
            <person name="Pham M."/>
            <person name="Weisz D."/>
            <person name="Mascagni F."/>
            <person name="Usai G."/>
            <person name="Natali L."/>
            <person name="Bassil N."/>
            <person name="Fernandez G.E."/>
            <person name="Lomsadze A."/>
            <person name="Armour M."/>
            <person name="Olukolu B."/>
            <person name="Poorten T."/>
            <person name="Britton C."/>
            <person name="Davik J."/>
            <person name="Ashrafi H."/>
            <person name="Aiden E.L."/>
            <person name="Borodovsky M."/>
            <person name="Worthington M."/>
        </authorList>
    </citation>
    <scope>NUCLEOTIDE SEQUENCE [LARGE SCALE GENOMIC DNA]</scope>
    <source>
        <strain evidence="18">PI 553951</strain>
    </source>
</reference>
<dbReference type="SUPFAM" id="SSF57850">
    <property type="entry name" value="RING/U-box"/>
    <property type="match status" value="1"/>
</dbReference>
<proteinExistence type="inferred from homology"/>
<dbReference type="Gene3D" id="3.40.50.300">
    <property type="entry name" value="P-loop containing nucleotide triphosphate hydrolases"/>
    <property type="match status" value="1"/>
</dbReference>
<evidence type="ECO:0000256" key="5">
    <source>
        <dbReference type="ARBA" id="ARBA00022763"/>
    </source>
</evidence>
<dbReference type="PROSITE" id="PS00518">
    <property type="entry name" value="ZF_RING_1"/>
    <property type="match status" value="1"/>
</dbReference>
<dbReference type="GO" id="GO:0005634">
    <property type="term" value="C:nucleus"/>
    <property type="evidence" value="ECO:0007669"/>
    <property type="project" value="UniProtKB-SubCell"/>
</dbReference>
<dbReference type="CDD" id="cd18793">
    <property type="entry name" value="SF2_C_SNF"/>
    <property type="match status" value="1"/>
</dbReference>
<dbReference type="InterPro" id="IPR018957">
    <property type="entry name" value="Znf_C3HC4_RING-type"/>
</dbReference>
<dbReference type="SMART" id="SM00490">
    <property type="entry name" value="HELICc"/>
    <property type="match status" value="1"/>
</dbReference>
<feature type="region of interest" description="Disordered" evidence="14">
    <location>
        <begin position="1"/>
        <end position="38"/>
    </location>
</feature>
<evidence type="ECO:0000256" key="10">
    <source>
        <dbReference type="ARBA" id="ARBA00022840"/>
    </source>
</evidence>
<organism evidence="18 19">
    <name type="scientific">Rubus argutus</name>
    <name type="common">Southern blackberry</name>
    <dbReference type="NCBI Taxonomy" id="59490"/>
    <lineage>
        <taxon>Eukaryota</taxon>
        <taxon>Viridiplantae</taxon>
        <taxon>Streptophyta</taxon>
        <taxon>Embryophyta</taxon>
        <taxon>Tracheophyta</taxon>
        <taxon>Spermatophyta</taxon>
        <taxon>Magnoliopsida</taxon>
        <taxon>eudicotyledons</taxon>
        <taxon>Gunneridae</taxon>
        <taxon>Pentapetalae</taxon>
        <taxon>rosids</taxon>
        <taxon>fabids</taxon>
        <taxon>Rosales</taxon>
        <taxon>Rosaceae</taxon>
        <taxon>Rosoideae</taxon>
        <taxon>Rosoideae incertae sedis</taxon>
        <taxon>Rubus</taxon>
    </lineage>
</organism>
<dbReference type="PROSITE" id="PS51192">
    <property type="entry name" value="HELICASE_ATP_BIND_1"/>
    <property type="match status" value="1"/>
</dbReference>
<keyword evidence="6 13" id="KW-0863">Zinc-finger</keyword>
<comment type="similarity">
    <text evidence="2">Belongs to the SNF2/RAD54 helicase family. RAD16 subfamily.</text>
</comment>
<dbReference type="InterPro" id="IPR050628">
    <property type="entry name" value="SNF2_RAD54_helicase_TF"/>
</dbReference>
<evidence type="ECO:0000256" key="8">
    <source>
        <dbReference type="ARBA" id="ARBA00022806"/>
    </source>
</evidence>
<evidence type="ECO:0000256" key="4">
    <source>
        <dbReference type="ARBA" id="ARBA00022741"/>
    </source>
</evidence>
<dbReference type="PROSITE" id="PS50089">
    <property type="entry name" value="ZF_RING_2"/>
    <property type="match status" value="1"/>
</dbReference>
<dbReference type="InterPro" id="IPR014905">
    <property type="entry name" value="HIRAN"/>
</dbReference>
<feature type="compositionally biased region" description="Basic and acidic residues" evidence="14">
    <location>
        <begin position="1"/>
        <end position="17"/>
    </location>
</feature>
<evidence type="ECO:0000259" key="16">
    <source>
        <dbReference type="PROSITE" id="PS51192"/>
    </source>
</evidence>
<dbReference type="GO" id="GO:0003676">
    <property type="term" value="F:nucleic acid binding"/>
    <property type="evidence" value="ECO:0007669"/>
    <property type="project" value="InterPro"/>
</dbReference>
<dbReference type="GO" id="GO:0016818">
    <property type="term" value="F:hydrolase activity, acting on acid anhydrides, in phosphorus-containing anhydrides"/>
    <property type="evidence" value="ECO:0007669"/>
    <property type="project" value="InterPro"/>
</dbReference>
<comment type="caution">
    <text evidence="18">The sequence shown here is derived from an EMBL/GenBank/DDBJ whole genome shotgun (WGS) entry which is preliminary data.</text>
</comment>
<keyword evidence="8" id="KW-0347">Helicase</keyword>
<evidence type="ECO:0000256" key="12">
    <source>
        <dbReference type="ARBA" id="ARBA00023242"/>
    </source>
</evidence>
<dbReference type="EMBL" id="JBEDUW010000004">
    <property type="protein sequence ID" value="KAK9931067.1"/>
    <property type="molecule type" value="Genomic_DNA"/>
</dbReference>
<dbReference type="CDD" id="cd18008">
    <property type="entry name" value="DEXDc_SHPRH-like"/>
    <property type="match status" value="1"/>
</dbReference>
<evidence type="ECO:0000259" key="17">
    <source>
        <dbReference type="PROSITE" id="PS51194"/>
    </source>
</evidence>
<keyword evidence="5" id="KW-0227">DNA damage</keyword>
<dbReference type="Pfam" id="PF00176">
    <property type="entry name" value="SNF2-rel_dom"/>
    <property type="match status" value="1"/>
</dbReference>
<dbReference type="Proteomes" id="UP001457282">
    <property type="component" value="Unassembled WGS sequence"/>
</dbReference>
<accession>A0AAW1X5R8</accession>
<dbReference type="AlphaFoldDB" id="A0AAW1X5R8"/>
<dbReference type="InterPro" id="IPR038718">
    <property type="entry name" value="SNF2-like_sf"/>
</dbReference>
<evidence type="ECO:0000256" key="13">
    <source>
        <dbReference type="PROSITE-ProRule" id="PRU00175"/>
    </source>
</evidence>
<evidence type="ECO:0000256" key="2">
    <source>
        <dbReference type="ARBA" id="ARBA00008438"/>
    </source>
</evidence>
<dbReference type="PANTHER" id="PTHR45626:SF22">
    <property type="entry name" value="DNA REPAIR PROTEIN RAD5"/>
    <property type="match status" value="1"/>
</dbReference>
<dbReference type="InterPro" id="IPR013083">
    <property type="entry name" value="Znf_RING/FYVE/PHD"/>
</dbReference>
<dbReference type="InterPro" id="IPR027417">
    <property type="entry name" value="P-loop_NTPase"/>
</dbReference>
<evidence type="ECO:0000256" key="9">
    <source>
        <dbReference type="ARBA" id="ARBA00022833"/>
    </source>
</evidence>
<dbReference type="InterPro" id="IPR014001">
    <property type="entry name" value="Helicase_ATP-bd"/>
</dbReference>
<dbReference type="GO" id="GO:0005524">
    <property type="term" value="F:ATP binding"/>
    <property type="evidence" value="ECO:0007669"/>
    <property type="project" value="UniProtKB-KW"/>
</dbReference>
<dbReference type="Pfam" id="PF00097">
    <property type="entry name" value="zf-C3HC4"/>
    <property type="match status" value="1"/>
</dbReference>
<dbReference type="GO" id="GO:0008270">
    <property type="term" value="F:zinc ion binding"/>
    <property type="evidence" value="ECO:0007669"/>
    <property type="project" value="UniProtKB-KW"/>
</dbReference>
<dbReference type="InterPro" id="IPR017907">
    <property type="entry name" value="Znf_RING_CS"/>
</dbReference>
<keyword evidence="4" id="KW-0547">Nucleotide-binding</keyword>
<protein>
    <submittedName>
        <fullName evidence="18">Uncharacterized protein</fullName>
    </submittedName>
</protein>
<dbReference type="SMART" id="SM00184">
    <property type="entry name" value="RING"/>
    <property type="match status" value="1"/>
</dbReference>
<evidence type="ECO:0000313" key="18">
    <source>
        <dbReference type="EMBL" id="KAK9931067.1"/>
    </source>
</evidence>
<evidence type="ECO:0000256" key="14">
    <source>
        <dbReference type="SAM" id="MobiDB-lite"/>
    </source>
</evidence>
<evidence type="ECO:0000256" key="11">
    <source>
        <dbReference type="ARBA" id="ARBA00023204"/>
    </source>
</evidence>
<feature type="domain" description="Helicase ATP-binding" evidence="16">
    <location>
        <begin position="395"/>
        <end position="561"/>
    </location>
</feature>
<dbReference type="GO" id="GO:0004386">
    <property type="term" value="F:helicase activity"/>
    <property type="evidence" value="ECO:0007669"/>
    <property type="project" value="UniProtKB-KW"/>
</dbReference>
<name>A0AAW1X5R8_RUBAR</name>
<evidence type="ECO:0000313" key="19">
    <source>
        <dbReference type="Proteomes" id="UP001457282"/>
    </source>
</evidence>
<dbReference type="Gene3D" id="3.40.50.10810">
    <property type="entry name" value="Tandem AAA-ATPase domain"/>
    <property type="match status" value="1"/>
</dbReference>
<dbReference type="InterPro" id="IPR056450">
    <property type="entry name" value="UBA_RAD5A"/>
</dbReference>
<dbReference type="InterPro" id="IPR001841">
    <property type="entry name" value="Znf_RING"/>
</dbReference>
<feature type="domain" description="RING-type" evidence="15">
    <location>
        <begin position="729"/>
        <end position="768"/>
    </location>
</feature>
<dbReference type="InterPro" id="IPR049730">
    <property type="entry name" value="SNF2/RAD54-like_C"/>
</dbReference>
<evidence type="ECO:0000259" key="15">
    <source>
        <dbReference type="PROSITE" id="PS50089"/>
    </source>
</evidence>
<dbReference type="InterPro" id="IPR001650">
    <property type="entry name" value="Helicase_C-like"/>
</dbReference>